<reference evidence="7 8" key="1">
    <citation type="submission" date="2019-12" db="EMBL/GenBank/DDBJ databases">
        <authorList>
            <person name="Li M."/>
        </authorList>
    </citation>
    <scope>NUCLEOTIDE SEQUENCE [LARGE SCALE GENOMIC DNA]</scope>
    <source>
        <strain evidence="7 8">GBMRC 2024</strain>
    </source>
</reference>
<dbReference type="PROSITE" id="PS00211">
    <property type="entry name" value="ABC_TRANSPORTER_1"/>
    <property type="match status" value="1"/>
</dbReference>
<dbReference type="GO" id="GO:0015807">
    <property type="term" value="P:L-amino acid transport"/>
    <property type="evidence" value="ECO:0007669"/>
    <property type="project" value="TreeGrafter"/>
</dbReference>
<dbReference type="PANTHER" id="PTHR43820:SF5">
    <property type="entry name" value="HIGH-AFFINITY BRANCHED-CHAIN AMINO ACID TRANSPORT ATP-BINDING PROTEIN"/>
    <property type="match status" value="1"/>
</dbReference>
<dbReference type="InterPro" id="IPR003439">
    <property type="entry name" value="ABC_transporter-like_ATP-bd"/>
</dbReference>
<name>A0A6L7G7E6_9RHOB</name>
<keyword evidence="8" id="KW-1185">Reference proteome</keyword>
<comment type="caution">
    <text evidence="7">The sequence shown here is derived from an EMBL/GenBank/DDBJ whole genome shotgun (WGS) entry which is preliminary data.</text>
</comment>
<keyword evidence="4 7" id="KW-0067">ATP-binding</keyword>
<evidence type="ECO:0000313" key="7">
    <source>
        <dbReference type="EMBL" id="MXN19468.1"/>
    </source>
</evidence>
<gene>
    <name evidence="7" type="ORF">GR170_16670</name>
</gene>
<dbReference type="GO" id="GO:0016887">
    <property type="term" value="F:ATP hydrolysis activity"/>
    <property type="evidence" value="ECO:0007669"/>
    <property type="project" value="InterPro"/>
</dbReference>
<dbReference type="Proteomes" id="UP000477911">
    <property type="component" value="Unassembled WGS sequence"/>
</dbReference>
<dbReference type="InterPro" id="IPR003593">
    <property type="entry name" value="AAA+_ATPase"/>
</dbReference>
<comment type="similarity">
    <text evidence="1">Belongs to the ABC transporter superfamily.</text>
</comment>
<organism evidence="7 8">
    <name type="scientific">Pseudooceanicola albus</name>
    <dbReference type="NCBI Taxonomy" id="2692189"/>
    <lineage>
        <taxon>Bacteria</taxon>
        <taxon>Pseudomonadati</taxon>
        <taxon>Pseudomonadota</taxon>
        <taxon>Alphaproteobacteria</taxon>
        <taxon>Rhodobacterales</taxon>
        <taxon>Paracoccaceae</taxon>
        <taxon>Pseudooceanicola</taxon>
    </lineage>
</organism>
<evidence type="ECO:0000256" key="5">
    <source>
        <dbReference type="ARBA" id="ARBA00022970"/>
    </source>
</evidence>
<dbReference type="InterPro" id="IPR017871">
    <property type="entry name" value="ABC_transporter-like_CS"/>
</dbReference>
<dbReference type="Gene3D" id="3.40.50.300">
    <property type="entry name" value="P-loop containing nucleotide triphosphate hydrolases"/>
    <property type="match status" value="1"/>
</dbReference>
<feature type="domain" description="ABC transporter" evidence="6">
    <location>
        <begin position="4"/>
        <end position="234"/>
    </location>
</feature>
<dbReference type="EMBL" id="WUMU01000018">
    <property type="protein sequence ID" value="MXN19468.1"/>
    <property type="molecule type" value="Genomic_DNA"/>
</dbReference>
<dbReference type="SMART" id="SM00382">
    <property type="entry name" value="AAA"/>
    <property type="match status" value="1"/>
</dbReference>
<dbReference type="AlphaFoldDB" id="A0A6L7G7E6"/>
<dbReference type="SUPFAM" id="SSF52540">
    <property type="entry name" value="P-loop containing nucleoside triphosphate hydrolases"/>
    <property type="match status" value="1"/>
</dbReference>
<evidence type="ECO:0000256" key="2">
    <source>
        <dbReference type="ARBA" id="ARBA00022448"/>
    </source>
</evidence>
<evidence type="ECO:0000313" key="8">
    <source>
        <dbReference type="Proteomes" id="UP000477911"/>
    </source>
</evidence>
<dbReference type="PANTHER" id="PTHR43820">
    <property type="entry name" value="HIGH-AFFINITY BRANCHED-CHAIN AMINO ACID TRANSPORT ATP-BINDING PROTEIN LIVF"/>
    <property type="match status" value="1"/>
</dbReference>
<dbReference type="RefSeq" id="WP_160895591.1">
    <property type="nucleotide sequence ID" value="NZ_WUMU01000018.1"/>
</dbReference>
<dbReference type="InterPro" id="IPR027417">
    <property type="entry name" value="P-loop_NTPase"/>
</dbReference>
<evidence type="ECO:0000259" key="6">
    <source>
        <dbReference type="PROSITE" id="PS50893"/>
    </source>
</evidence>
<dbReference type="GO" id="GO:0005524">
    <property type="term" value="F:ATP binding"/>
    <property type="evidence" value="ECO:0007669"/>
    <property type="project" value="UniProtKB-KW"/>
</dbReference>
<dbReference type="GO" id="GO:0015658">
    <property type="term" value="F:branched-chain amino acid transmembrane transporter activity"/>
    <property type="evidence" value="ECO:0007669"/>
    <property type="project" value="TreeGrafter"/>
</dbReference>
<sequence>MSLLEIRSLKAAYGSVPALHQVDMTVAPGEVVGVLGHNGMGKTTLLRAIMGFVKVTGGDILFDGTSLKGQAVNARARAGLGLVPQGRMIFPTLSVRENLESGIAGQRDRDQVIEEILTLFPRLTRLLERNGGALSGGEQQLLALARCLCRKPRLMLLDEPTEGIQPSIIDEIAETLQQLSRSTDITIVLVEQNLEFITGLSDRVYAISNGVLDRQIPKDQLTDSGAVSAFMGFAA</sequence>
<evidence type="ECO:0000256" key="4">
    <source>
        <dbReference type="ARBA" id="ARBA00022840"/>
    </source>
</evidence>
<keyword evidence="2" id="KW-0813">Transport</keyword>
<evidence type="ECO:0000256" key="3">
    <source>
        <dbReference type="ARBA" id="ARBA00022741"/>
    </source>
</evidence>
<proteinExistence type="inferred from homology"/>
<evidence type="ECO:0000256" key="1">
    <source>
        <dbReference type="ARBA" id="ARBA00005417"/>
    </source>
</evidence>
<accession>A0A6L7G7E6</accession>
<protein>
    <submittedName>
        <fullName evidence="7">ATP-binding cassette domain-containing protein</fullName>
    </submittedName>
</protein>
<keyword evidence="5" id="KW-0029">Amino-acid transport</keyword>
<dbReference type="PROSITE" id="PS50893">
    <property type="entry name" value="ABC_TRANSPORTER_2"/>
    <property type="match status" value="1"/>
</dbReference>
<keyword evidence="3" id="KW-0547">Nucleotide-binding</keyword>
<dbReference type="Pfam" id="PF00005">
    <property type="entry name" value="ABC_tran"/>
    <property type="match status" value="1"/>
</dbReference>
<dbReference type="CDD" id="cd03224">
    <property type="entry name" value="ABC_TM1139_LivF_branched"/>
    <property type="match status" value="1"/>
</dbReference>
<dbReference type="InterPro" id="IPR052156">
    <property type="entry name" value="BCAA_Transport_ATP-bd_LivF"/>
</dbReference>